<evidence type="ECO:0000313" key="1">
    <source>
        <dbReference type="EMBL" id="QIR14577.1"/>
    </source>
</evidence>
<dbReference type="EMBL" id="CP050313">
    <property type="protein sequence ID" value="QIR14577.1"/>
    <property type="molecule type" value="Genomic_DNA"/>
</dbReference>
<sequence length="307" mass="35196">MGAYESNRRIKFAYQMEHWSYEKGNPALLRANAKKIIPSEYKTDMDGSLFCPGCFTNLNRVPKEKEHFTNGREAYFAHIRTYKDVKCDLKSIKPEGKRYENWEEAKKAIDDENLVIISSFLKSKPEPKEDQPAIYDETPVEDQAGPTTEVAIGRHNGETFALPSRIKTVAGLCRNFDENLYKYFHLPNKKYAIRLIDLLKSVKTISEETDVPSFYYGKIVSTAHLGEHKKPTNFRMTYLENNAEAVWDFCLKSQDKDQKAHGIDDNSVGRILIVYGTVKQNGTGLCFQGLGWGEFSLLPEKYNHLLD</sequence>
<dbReference type="KEGG" id="saes:HBH39_08830"/>
<dbReference type="RefSeq" id="WP_167677478.1">
    <property type="nucleotide sequence ID" value="NZ_CP050313.1"/>
</dbReference>
<organism evidence="1 2">
    <name type="scientific">Shewanella aestuarii</name>
    <dbReference type="NCBI Taxonomy" id="1028752"/>
    <lineage>
        <taxon>Bacteria</taxon>
        <taxon>Pseudomonadati</taxon>
        <taxon>Pseudomonadota</taxon>
        <taxon>Gammaproteobacteria</taxon>
        <taxon>Alteromonadales</taxon>
        <taxon>Shewanellaceae</taxon>
        <taxon>Shewanella</taxon>
    </lineage>
</organism>
<evidence type="ECO:0000313" key="2">
    <source>
        <dbReference type="Proteomes" id="UP000502608"/>
    </source>
</evidence>
<proteinExistence type="predicted"/>
<reference evidence="1 2" key="1">
    <citation type="submission" date="2020-03" db="EMBL/GenBank/DDBJ databases">
        <title>Complete genome sequence of Shewanella sp.</title>
        <authorList>
            <person name="Kim Y.-S."/>
            <person name="Kim S.-J."/>
            <person name="Jung H.-K."/>
            <person name="Kim K.-H."/>
        </authorList>
    </citation>
    <scope>NUCLEOTIDE SEQUENCE [LARGE SCALE GENOMIC DNA]</scope>
    <source>
        <strain evidence="1 2">PN3F2</strain>
    </source>
</reference>
<gene>
    <name evidence="1" type="ORF">HBH39_08830</name>
</gene>
<dbReference type="Proteomes" id="UP000502608">
    <property type="component" value="Chromosome"/>
</dbReference>
<name>A0A6G9QKI3_9GAMM</name>
<accession>A0A6G9QKI3</accession>
<keyword evidence="2" id="KW-1185">Reference proteome</keyword>
<dbReference type="AlphaFoldDB" id="A0A6G9QKI3"/>
<protein>
    <submittedName>
        <fullName evidence="1">Uncharacterized protein</fullName>
    </submittedName>
</protein>